<dbReference type="AlphaFoldDB" id="A0A918WNM9"/>
<accession>A0A918WNM9</accession>
<dbReference type="NCBIfam" id="NF033521">
    <property type="entry name" value="lasso_leader_L3"/>
    <property type="match status" value="1"/>
</dbReference>
<reference evidence="1" key="1">
    <citation type="journal article" date="2014" name="Int. J. Syst. Evol. Microbiol.">
        <title>Complete genome sequence of Corynebacterium casei LMG S-19264T (=DSM 44701T), isolated from a smear-ripened cheese.</title>
        <authorList>
            <consortium name="US DOE Joint Genome Institute (JGI-PGF)"/>
            <person name="Walter F."/>
            <person name="Albersmeier A."/>
            <person name="Kalinowski J."/>
            <person name="Ruckert C."/>
        </authorList>
    </citation>
    <scope>NUCLEOTIDE SEQUENCE</scope>
    <source>
        <strain evidence="1">JCM 4633</strain>
    </source>
</reference>
<sequence length="53" mass="5943">MEQQRERPQEQSVYEPPAMVEVGDFAELTMGTPAGNRVEGGTPGHFWYYLPAS</sequence>
<comment type="caution">
    <text evidence="1">The sequence shown here is derived from an EMBL/GenBank/DDBJ whole genome shotgun (WGS) entry which is preliminary data.</text>
</comment>
<gene>
    <name evidence="1" type="ORF">GCM10010507_41040</name>
</gene>
<proteinExistence type="predicted"/>
<dbReference type="EMBL" id="BMVB01000014">
    <property type="protein sequence ID" value="GHC59901.1"/>
    <property type="molecule type" value="Genomic_DNA"/>
</dbReference>
<evidence type="ECO:0000313" key="1">
    <source>
        <dbReference type="EMBL" id="GHC59901.1"/>
    </source>
</evidence>
<reference evidence="1" key="2">
    <citation type="submission" date="2020-09" db="EMBL/GenBank/DDBJ databases">
        <authorList>
            <person name="Sun Q."/>
            <person name="Ohkuma M."/>
        </authorList>
    </citation>
    <scope>NUCLEOTIDE SEQUENCE</scope>
    <source>
        <strain evidence="1">JCM 4633</strain>
    </source>
</reference>
<organism evidence="1 2">
    <name type="scientific">Streptomyces cinnamoneus</name>
    <name type="common">Streptoverticillium cinnamoneum</name>
    <dbReference type="NCBI Taxonomy" id="53446"/>
    <lineage>
        <taxon>Bacteria</taxon>
        <taxon>Bacillati</taxon>
        <taxon>Actinomycetota</taxon>
        <taxon>Actinomycetes</taxon>
        <taxon>Kitasatosporales</taxon>
        <taxon>Streptomycetaceae</taxon>
        <taxon>Streptomyces</taxon>
        <taxon>Streptomyces cinnamoneus group</taxon>
    </lineage>
</organism>
<name>A0A918WNM9_STRCJ</name>
<protein>
    <recommendedName>
        <fullName evidence="3">Lasso RiPP family leader peptide-containing protein</fullName>
    </recommendedName>
</protein>
<dbReference type="Proteomes" id="UP000646244">
    <property type="component" value="Unassembled WGS sequence"/>
</dbReference>
<evidence type="ECO:0008006" key="3">
    <source>
        <dbReference type="Google" id="ProtNLM"/>
    </source>
</evidence>
<evidence type="ECO:0000313" key="2">
    <source>
        <dbReference type="Proteomes" id="UP000646244"/>
    </source>
</evidence>